<gene>
    <name evidence="1" type="ORF">TOPH_06200</name>
</gene>
<protein>
    <submittedName>
        <fullName evidence="1">Uncharacterized protein</fullName>
    </submittedName>
</protein>
<dbReference type="AlphaFoldDB" id="A0A0L0N514"/>
<keyword evidence="2" id="KW-1185">Reference proteome</keyword>
<organism evidence="1 2">
    <name type="scientific">Tolypocladium ophioglossoides (strain CBS 100239)</name>
    <name type="common">Snaketongue truffleclub</name>
    <name type="synonym">Elaphocordyceps ophioglossoides</name>
    <dbReference type="NCBI Taxonomy" id="1163406"/>
    <lineage>
        <taxon>Eukaryota</taxon>
        <taxon>Fungi</taxon>
        <taxon>Dikarya</taxon>
        <taxon>Ascomycota</taxon>
        <taxon>Pezizomycotina</taxon>
        <taxon>Sordariomycetes</taxon>
        <taxon>Hypocreomycetidae</taxon>
        <taxon>Hypocreales</taxon>
        <taxon>Ophiocordycipitaceae</taxon>
        <taxon>Tolypocladium</taxon>
    </lineage>
</organism>
<dbReference type="EMBL" id="LFRF01000020">
    <property type="protein sequence ID" value="KND89213.1"/>
    <property type="molecule type" value="Genomic_DNA"/>
</dbReference>
<sequence>MDQIIERVEHDIASPAPRLHSTKDQDWQSRAARLMQLPLDYKCERWKNKVKRLKVLPLRGSSWVSSSLVAVYYPRVGLTCLDIPVDLYLNVVDPAAIANAGRKKLFDLVGVQTAFFPFIRDRILRKYQENLPISPSMAANHLRFMYLTQHLAQTPYGYESLRIFSQHEKLENWKEVDFYLRDGDPYGALNLLQLTPSGSGPGAGAPGFDVLFVNDAYFEDIPSSSSGDYLSWKEWLHEFFHVRRHLMLIDVNEWQRSDICDYVAEYRPERFLGLLQAVWELERKRVPPEKIQAIVEEFTRIEVLCEGDKKNFLAGTYRPTTELKAICGRFLLDDEWFPWLQLESPHIHDRFPREWNALGEAFGLGSKGSDVHFFLRILMSIVKANEWGESIAAPERVCELYKCIQGSPRVQQPRRILHAKTCAFIYIPEGKTSKAKWAKPHECVWEAPTELATKYPLESSYTRKFRQFERDRPYLADFFTTTLNIPNCDWTLIVREIEEFKSSDCTDFDRISKLYKFLADMCLIAKVEDELKEIFENNELICGFANGSP</sequence>
<name>A0A0L0N514_TOLOC</name>
<dbReference type="STRING" id="1163406.A0A0L0N514"/>
<proteinExistence type="predicted"/>
<reference evidence="1 2" key="1">
    <citation type="journal article" date="2015" name="BMC Genomics">
        <title>The genome of the truffle-parasite Tolypocladium ophioglossoides and the evolution of antifungal peptaibiotics.</title>
        <authorList>
            <person name="Quandt C.A."/>
            <person name="Bushley K.E."/>
            <person name="Spatafora J.W."/>
        </authorList>
    </citation>
    <scope>NUCLEOTIDE SEQUENCE [LARGE SCALE GENOMIC DNA]</scope>
    <source>
        <strain evidence="1 2">CBS 100239</strain>
    </source>
</reference>
<dbReference type="Proteomes" id="UP000036947">
    <property type="component" value="Unassembled WGS sequence"/>
</dbReference>
<accession>A0A0L0N514</accession>
<comment type="caution">
    <text evidence="1">The sequence shown here is derived from an EMBL/GenBank/DDBJ whole genome shotgun (WGS) entry which is preliminary data.</text>
</comment>
<dbReference type="OrthoDB" id="1262810at2759"/>
<evidence type="ECO:0000313" key="1">
    <source>
        <dbReference type="EMBL" id="KND89213.1"/>
    </source>
</evidence>
<evidence type="ECO:0000313" key="2">
    <source>
        <dbReference type="Proteomes" id="UP000036947"/>
    </source>
</evidence>